<dbReference type="GO" id="GO:0016740">
    <property type="term" value="F:transferase activity"/>
    <property type="evidence" value="ECO:0007669"/>
    <property type="project" value="UniProtKB-KW"/>
</dbReference>
<keyword evidence="5" id="KW-1185">Reference proteome</keyword>
<feature type="region of interest" description="Disordered" evidence="2">
    <location>
        <begin position="277"/>
        <end position="296"/>
    </location>
</feature>
<dbReference type="SUPFAM" id="SSF53335">
    <property type="entry name" value="S-adenosyl-L-methionine-dependent methyltransferases"/>
    <property type="match status" value="1"/>
</dbReference>
<evidence type="ECO:0000256" key="1">
    <source>
        <dbReference type="ARBA" id="ARBA00022679"/>
    </source>
</evidence>
<dbReference type="CDD" id="cd02440">
    <property type="entry name" value="AdoMet_MTases"/>
    <property type="match status" value="1"/>
</dbReference>
<sequence>MPATQDVALDSDTVLDAFRDVKQATDDFIVNNHLDTYCDEFLPKSNKLAISIFCNVFEELGCPIRSAKPGTRLERINHAPQHKKYVDYIYRVLEKNAGLVEIHDKDITNVTRTATECPSRDLGPMFDQLLQQRPAQEAEIKLMRLMSPKISKCLQGEGEAIHFLFGSREGRILLDRLYATSDASSTILEQLETFLKEIGSEWPSHTSPLKILEIGAGTGGTTSRLLPALAALNIPIEYTISDLSALLVSEAASTYAQYPFLKFKVVDIEKEPDEELLKQPTHRSGIQCPPCDPRPGGVSEDYPFEDGRKHALQSTQAWEKVISSAGYGFVDWTDGKRPEAKSQNLIFAMASDPGSIYG</sequence>
<evidence type="ECO:0000259" key="3">
    <source>
        <dbReference type="Pfam" id="PF18558"/>
    </source>
</evidence>
<dbReference type="RefSeq" id="XP_024750083.1">
    <property type="nucleotide sequence ID" value="XM_024893387.1"/>
</dbReference>
<dbReference type="Gene3D" id="3.40.50.150">
    <property type="entry name" value="Vaccinia Virus protein VP39"/>
    <property type="match status" value="1"/>
</dbReference>
<dbReference type="GeneID" id="36601505"/>
<accession>A0A2T4BBP8</accession>
<gene>
    <name evidence="4" type="ORF">BBK36DRAFT_1140539</name>
</gene>
<evidence type="ECO:0000313" key="5">
    <source>
        <dbReference type="Proteomes" id="UP000241546"/>
    </source>
</evidence>
<dbReference type="InterPro" id="IPR041068">
    <property type="entry name" value="HTH_51"/>
</dbReference>
<organism evidence="4 5">
    <name type="scientific">Trichoderma citrinoviride</name>
    <dbReference type="NCBI Taxonomy" id="58853"/>
    <lineage>
        <taxon>Eukaryota</taxon>
        <taxon>Fungi</taxon>
        <taxon>Dikarya</taxon>
        <taxon>Ascomycota</taxon>
        <taxon>Pezizomycotina</taxon>
        <taxon>Sordariomycetes</taxon>
        <taxon>Hypocreomycetidae</taxon>
        <taxon>Hypocreales</taxon>
        <taxon>Hypocreaceae</taxon>
        <taxon>Trichoderma</taxon>
    </lineage>
</organism>
<dbReference type="OrthoDB" id="4890181at2759"/>
<protein>
    <recommendedName>
        <fullName evidence="3">Methyltransferase fungal type helix-turn-helix domain-containing protein</fullName>
    </recommendedName>
</protein>
<reference evidence="5" key="1">
    <citation type="submission" date="2016-07" db="EMBL/GenBank/DDBJ databases">
        <title>Multiple horizontal gene transfer events from other fungi enriched the ability of initially mycotrophic Trichoderma (Ascomycota) to feed on dead plant biomass.</title>
        <authorList>
            <consortium name="DOE Joint Genome Institute"/>
            <person name="Atanasova L."/>
            <person name="Chenthamara K."/>
            <person name="Zhang J."/>
            <person name="Grujic M."/>
            <person name="Henrissat B."/>
            <person name="Kuo A."/>
            <person name="Aerts A."/>
            <person name="Salamov A."/>
            <person name="Lipzen A."/>
            <person name="Labutti K."/>
            <person name="Barry K."/>
            <person name="Miao Y."/>
            <person name="Rahimi M.J."/>
            <person name="Shen Q."/>
            <person name="Grigoriev I.V."/>
            <person name="Kubicek C.P."/>
            <person name="Druzhinina I.S."/>
        </authorList>
    </citation>
    <scope>NUCLEOTIDE SEQUENCE [LARGE SCALE GENOMIC DNA]</scope>
    <source>
        <strain evidence="5">TUCIM 6016</strain>
    </source>
</reference>
<evidence type="ECO:0000256" key="2">
    <source>
        <dbReference type="SAM" id="MobiDB-lite"/>
    </source>
</evidence>
<evidence type="ECO:0000313" key="4">
    <source>
        <dbReference type="EMBL" id="PTB66763.1"/>
    </source>
</evidence>
<dbReference type="AlphaFoldDB" id="A0A2T4BBP8"/>
<dbReference type="InterPro" id="IPR029063">
    <property type="entry name" value="SAM-dependent_MTases_sf"/>
</dbReference>
<dbReference type="EMBL" id="KZ680212">
    <property type="protein sequence ID" value="PTB66763.1"/>
    <property type="molecule type" value="Genomic_DNA"/>
</dbReference>
<keyword evidence="1" id="KW-0808">Transferase</keyword>
<proteinExistence type="predicted"/>
<name>A0A2T4BBP8_9HYPO</name>
<dbReference type="Pfam" id="PF18558">
    <property type="entry name" value="HTH_51"/>
    <property type="match status" value="1"/>
</dbReference>
<dbReference type="Proteomes" id="UP000241546">
    <property type="component" value="Unassembled WGS sequence"/>
</dbReference>
<feature type="domain" description="Methyltransferase fungal type helix-turn-helix" evidence="3">
    <location>
        <begin position="20"/>
        <end position="106"/>
    </location>
</feature>